<feature type="transmembrane region" description="Helical" evidence="1">
    <location>
        <begin position="12"/>
        <end position="29"/>
    </location>
</feature>
<keyword evidence="1" id="KW-1133">Transmembrane helix</keyword>
<feature type="transmembrane region" description="Helical" evidence="1">
    <location>
        <begin position="35"/>
        <end position="53"/>
    </location>
</feature>
<evidence type="ECO:0000256" key="1">
    <source>
        <dbReference type="SAM" id="Phobius"/>
    </source>
</evidence>
<keyword evidence="1" id="KW-0472">Membrane</keyword>
<proteinExistence type="predicted"/>
<protein>
    <submittedName>
        <fullName evidence="2">Uncharacterized protein</fullName>
    </submittedName>
</protein>
<dbReference type="RefSeq" id="WP_095095817.1">
    <property type="nucleotide sequence ID" value="NZ_JACONW010000002.1"/>
</dbReference>
<comment type="caution">
    <text evidence="2">The sequence shown here is derived from an EMBL/GenBank/DDBJ whole genome shotgun (WGS) entry which is preliminary data.</text>
</comment>
<reference evidence="2 3" key="1">
    <citation type="submission" date="2020-08" db="EMBL/GenBank/DDBJ databases">
        <title>Putative novel bacterial strains isolated from necrotic wheat leaf tissues caused by Xanthomonas translucens.</title>
        <authorList>
            <person name="Tambong J.T."/>
        </authorList>
    </citation>
    <scope>NUCLEOTIDE SEQUENCE [LARGE SCALE GENOMIC DNA]</scope>
    <source>
        <strain evidence="2 3">DOAB 1069</strain>
    </source>
</reference>
<sequence length="59" mass="6673">MFPKYLRWPSLVCVVGNLFVILFTGLQVYSGTAPSSQLIMPIVMIVIFGWMFTQSTNTK</sequence>
<evidence type="ECO:0000313" key="3">
    <source>
        <dbReference type="Proteomes" id="UP000651852"/>
    </source>
</evidence>
<name>A0ABR7ATZ8_9PSED</name>
<gene>
    <name evidence="2" type="ORF">H8S59_01115</name>
</gene>
<dbReference type="EMBL" id="JACONW010000002">
    <property type="protein sequence ID" value="MBC3948374.1"/>
    <property type="molecule type" value="Genomic_DNA"/>
</dbReference>
<evidence type="ECO:0000313" key="2">
    <source>
        <dbReference type="EMBL" id="MBC3948374.1"/>
    </source>
</evidence>
<keyword evidence="1" id="KW-0812">Transmembrane</keyword>
<organism evidence="2 3">
    <name type="scientific">Pseudomonas folii</name>
    <dbReference type="NCBI Taxonomy" id="2762593"/>
    <lineage>
        <taxon>Bacteria</taxon>
        <taxon>Pseudomonadati</taxon>
        <taxon>Pseudomonadota</taxon>
        <taxon>Gammaproteobacteria</taxon>
        <taxon>Pseudomonadales</taxon>
        <taxon>Pseudomonadaceae</taxon>
        <taxon>Pseudomonas</taxon>
    </lineage>
</organism>
<accession>A0ABR7ATZ8</accession>
<keyword evidence="3" id="KW-1185">Reference proteome</keyword>
<dbReference type="Proteomes" id="UP000651852">
    <property type="component" value="Unassembled WGS sequence"/>
</dbReference>